<evidence type="ECO:0000313" key="2">
    <source>
        <dbReference type="Proteomes" id="UP000199087"/>
    </source>
</evidence>
<name>A0A0U1NQU4_9BACI</name>
<protein>
    <recommendedName>
        <fullName evidence="3">Transposase</fullName>
    </recommendedName>
</protein>
<accession>A0A0U1NQU4</accession>
<gene>
    <name evidence="1" type="ORF">BN000_00290</name>
</gene>
<dbReference type="AlphaFoldDB" id="A0A0U1NQU4"/>
<dbReference type="EMBL" id="CVRB01000001">
    <property type="protein sequence ID" value="CRK80407.1"/>
    <property type="molecule type" value="Genomic_DNA"/>
</dbReference>
<evidence type="ECO:0008006" key="3">
    <source>
        <dbReference type="Google" id="ProtNLM"/>
    </source>
</evidence>
<dbReference type="STRING" id="1499688.BN000_00290"/>
<organism evidence="1 2">
    <name type="scientific">Neobacillus massiliamazoniensis</name>
    <dbReference type="NCBI Taxonomy" id="1499688"/>
    <lineage>
        <taxon>Bacteria</taxon>
        <taxon>Bacillati</taxon>
        <taxon>Bacillota</taxon>
        <taxon>Bacilli</taxon>
        <taxon>Bacillales</taxon>
        <taxon>Bacillaceae</taxon>
        <taxon>Neobacillus</taxon>
    </lineage>
</organism>
<proteinExistence type="predicted"/>
<sequence length="75" mass="8467">MIPNTVESIRKLVKKFGEKDNLRVCYETGPTGYALYRHFLSLGIECEVIAPSLIPKKPGDRIKTDRRDSINLASC</sequence>
<keyword evidence="2" id="KW-1185">Reference proteome</keyword>
<evidence type="ECO:0000313" key="1">
    <source>
        <dbReference type="EMBL" id="CRK80407.1"/>
    </source>
</evidence>
<dbReference type="Proteomes" id="UP000199087">
    <property type="component" value="Unassembled WGS sequence"/>
</dbReference>
<reference evidence="2" key="1">
    <citation type="submission" date="2015-05" db="EMBL/GenBank/DDBJ databases">
        <authorList>
            <person name="Urmite Genomes"/>
        </authorList>
    </citation>
    <scope>NUCLEOTIDE SEQUENCE [LARGE SCALE GENOMIC DNA]</scope>
    <source>
        <strain evidence="2">LF1</strain>
    </source>
</reference>